<dbReference type="GO" id="GO:0015074">
    <property type="term" value="P:DNA integration"/>
    <property type="evidence" value="ECO:0007669"/>
    <property type="project" value="InterPro"/>
</dbReference>
<dbReference type="PANTHER" id="PTHR47331:SF6">
    <property type="entry name" value="DOUBLECORTIN DOMAIN-CONTAINING PROTEIN"/>
    <property type="match status" value="1"/>
</dbReference>
<dbReference type="InterPro" id="IPR012337">
    <property type="entry name" value="RNaseH-like_sf"/>
</dbReference>
<dbReference type="InterPro" id="IPR036397">
    <property type="entry name" value="RNaseH_sf"/>
</dbReference>
<organism evidence="2 3">
    <name type="scientific">Pinctada imbricata</name>
    <name type="common">Atlantic pearl-oyster</name>
    <name type="synonym">Pinctada martensii</name>
    <dbReference type="NCBI Taxonomy" id="66713"/>
    <lineage>
        <taxon>Eukaryota</taxon>
        <taxon>Metazoa</taxon>
        <taxon>Spiralia</taxon>
        <taxon>Lophotrochozoa</taxon>
        <taxon>Mollusca</taxon>
        <taxon>Bivalvia</taxon>
        <taxon>Autobranchia</taxon>
        <taxon>Pteriomorphia</taxon>
        <taxon>Pterioida</taxon>
        <taxon>Pterioidea</taxon>
        <taxon>Pteriidae</taxon>
        <taxon>Pinctada</taxon>
    </lineage>
</organism>
<evidence type="ECO:0000313" key="3">
    <source>
        <dbReference type="Proteomes" id="UP001186944"/>
    </source>
</evidence>
<dbReference type="InterPro" id="IPR040676">
    <property type="entry name" value="DUF5641"/>
</dbReference>
<comment type="caution">
    <text evidence="2">The sequence shown here is derived from an EMBL/GenBank/DDBJ whole genome shotgun (WGS) entry which is preliminary data.</text>
</comment>
<name>A0AA89C0B8_PINIB</name>
<gene>
    <name evidence="2" type="ORF">FSP39_017922</name>
</gene>
<evidence type="ECO:0000259" key="1">
    <source>
        <dbReference type="PROSITE" id="PS50994"/>
    </source>
</evidence>
<dbReference type="Proteomes" id="UP001186944">
    <property type="component" value="Unassembled WGS sequence"/>
</dbReference>
<dbReference type="InterPro" id="IPR001584">
    <property type="entry name" value="Integrase_cat-core"/>
</dbReference>
<dbReference type="Pfam" id="PF05380">
    <property type="entry name" value="Peptidase_A17"/>
    <property type="match status" value="1"/>
</dbReference>
<dbReference type="Pfam" id="PF18701">
    <property type="entry name" value="DUF5641"/>
    <property type="match status" value="1"/>
</dbReference>
<dbReference type="AlphaFoldDB" id="A0AA89C0B8"/>
<dbReference type="PROSITE" id="PS50994">
    <property type="entry name" value="INTEGRASE"/>
    <property type="match status" value="1"/>
</dbReference>
<accession>A0AA89C0B8</accession>
<dbReference type="InterPro" id="IPR008042">
    <property type="entry name" value="Retrotrans_Pao"/>
</dbReference>
<reference evidence="2" key="1">
    <citation type="submission" date="2019-08" db="EMBL/GenBank/DDBJ databases">
        <title>The improved chromosome-level genome for the pearl oyster Pinctada fucata martensii using PacBio sequencing and Hi-C.</title>
        <authorList>
            <person name="Zheng Z."/>
        </authorList>
    </citation>
    <scope>NUCLEOTIDE SEQUENCE</scope>
    <source>
        <strain evidence="2">ZZ-2019</strain>
        <tissue evidence="2">Adductor muscle</tissue>
    </source>
</reference>
<proteinExistence type="predicted"/>
<dbReference type="GO" id="GO:0003676">
    <property type="term" value="F:nucleic acid binding"/>
    <property type="evidence" value="ECO:0007669"/>
    <property type="project" value="InterPro"/>
</dbReference>
<evidence type="ECO:0000313" key="2">
    <source>
        <dbReference type="EMBL" id="KAK3103260.1"/>
    </source>
</evidence>
<protein>
    <recommendedName>
        <fullName evidence="1">Integrase catalytic domain-containing protein</fullName>
    </recommendedName>
</protein>
<dbReference type="PANTHER" id="PTHR47331">
    <property type="entry name" value="PHD-TYPE DOMAIN-CONTAINING PROTEIN"/>
    <property type="match status" value="1"/>
</dbReference>
<dbReference type="SUPFAM" id="SSF53098">
    <property type="entry name" value="Ribonuclease H-like"/>
    <property type="match status" value="1"/>
</dbReference>
<feature type="domain" description="Integrase catalytic" evidence="1">
    <location>
        <begin position="347"/>
        <end position="542"/>
    </location>
</feature>
<dbReference type="EMBL" id="VSWD01000005">
    <property type="protein sequence ID" value="KAK3103260.1"/>
    <property type="molecule type" value="Genomic_DNA"/>
</dbReference>
<dbReference type="Gene3D" id="3.30.420.10">
    <property type="entry name" value="Ribonuclease H-like superfamily/Ribonuclease H"/>
    <property type="match status" value="1"/>
</dbReference>
<sequence length="661" mass="75634">MGKSKVAPKLASSVPRLELCAAVLGVEIACIIRDQLDVSADHFKFFTDSRIVLGYIYNQTKRFLTYVSNRIQRILIFAPAYCWNFVPTNQNPADHGTRPTVDRAMYDSWLRGPVEWLQLQDANSDQAPSFELIEPTLDNEIKQEVLVNKIHSPNLLLGSHRFEKFSSWKSLVCAIAFLKLFARRWKRRKDSLSGDTEEDRIHAQKDAEGLIIRTVQSEVFRREKDILKDSKSISKDSRLSKLDPTLDDNDILRVGGRLRHSEFDLAERSPILMPGEHRVSLLIVLHFHEQTHHQGRHITEGAIRNAGWWITGAKRLVSSVIFKCVNCRRGRGKFLSQKMADLPPERLKSSPPFTYVGVDCFGPWNVTTRKTRGGSADSKRWAVLFTCMCSRAVHIEVIEQMSTASFINALRRFYSIRGAVKEFYSDRGTNFIGAVRELGMYSINVEDPAIRSILAERNTVWKFNTPYSSHMGGVWERLIGVTRRILDAILLEVKHAKLTHEVLCTFFAEVAAIINSRPLVPVSSDSNSPTVLSPNILLTQKVGDVSDAPLNLNVRDLYTSQWKIVQILADRFWERWRKQYLQSLQSRNKWKGVKPNVQVDDIVILKDDEQHRNLWPLGRVTRVFPSRDDLVRKVEVVTFVNGTKHTYVRPITHVVPILSTE</sequence>
<keyword evidence="3" id="KW-1185">Reference proteome</keyword>